<proteinExistence type="predicted"/>
<dbReference type="Gene3D" id="2.60.40.10">
    <property type="entry name" value="Immunoglobulins"/>
    <property type="match status" value="2"/>
</dbReference>
<dbReference type="CDD" id="cd00146">
    <property type="entry name" value="PKD"/>
    <property type="match status" value="2"/>
</dbReference>
<dbReference type="InterPro" id="IPR035986">
    <property type="entry name" value="PKD_dom_sf"/>
</dbReference>
<dbReference type="SUPFAM" id="SSF49299">
    <property type="entry name" value="PKD domain"/>
    <property type="match status" value="2"/>
</dbReference>
<keyword evidence="1" id="KW-0812">Transmembrane</keyword>
<keyword evidence="4" id="KW-1185">Reference proteome</keyword>
<evidence type="ECO:0000313" key="4">
    <source>
        <dbReference type="Proteomes" id="UP000249177"/>
    </source>
</evidence>
<organism evidence="3 4">
    <name type="scientific">Flavobacterium aquariorum</name>
    <dbReference type="NCBI Taxonomy" id="2217670"/>
    <lineage>
        <taxon>Bacteria</taxon>
        <taxon>Pseudomonadati</taxon>
        <taxon>Bacteroidota</taxon>
        <taxon>Flavobacteriia</taxon>
        <taxon>Flavobacteriales</taxon>
        <taxon>Flavobacteriaceae</taxon>
        <taxon>Flavobacterium</taxon>
    </lineage>
</organism>
<protein>
    <submittedName>
        <fullName evidence="3">PKD domain-containing protein</fullName>
    </submittedName>
</protein>
<dbReference type="Proteomes" id="UP000249177">
    <property type="component" value="Unassembled WGS sequence"/>
</dbReference>
<evidence type="ECO:0000259" key="2">
    <source>
        <dbReference type="PROSITE" id="PS50093"/>
    </source>
</evidence>
<dbReference type="OrthoDB" id="1491323at2"/>
<dbReference type="SMART" id="SM00089">
    <property type="entry name" value="PKD"/>
    <property type="match status" value="2"/>
</dbReference>
<dbReference type="InterPro" id="IPR013783">
    <property type="entry name" value="Ig-like_fold"/>
</dbReference>
<dbReference type="EMBL" id="QKXH01000005">
    <property type="protein sequence ID" value="PZX93775.1"/>
    <property type="molecule type" value="Genomic_DNA"/>
</dbReference>
<name>A0A2W7UK62_9FLAO</name>
<gene>
    <name evidence="3" type="ORF">DOS84_09810</name>
</gene>
<accession>A0A2W7UK62</accession>
<keyword evidence="1" id="KW-0472">Membrane</keyword>
<reference evidence="3 4" key="1">
    <citation type="submission" date="2018-06" db="EMBL/GenBank/DDBJ databases">
        <title>Flavobacterium sp IMCC34762, genome.</title>
        <authorList>
            <person name="Joung Y."/>
            <person name="Cho J."/>
            <person name="Song J."/>
        </authorList>
    </citation>
    <scope>NUCLEOTIDE SEQUENCE [LARGE SCALE GENOMIC DNA]</scope>
    <source>
        <strain evidence="3 4">IMCC34762</strain>
    </source>
</reference>
<dbReference type="InterPro" id="IPR000601">
    <property type="entry name" value="PKD_dom"/>
</dbReference>
<keyword evidence="1" id="KW-1133">Transmembrane helix</keyword>
<feature type="domain" description="PKD" evidence="2">
    <location>
        <begin position="145"/>
        <end position="193"/>
    </location>
</feature>
<dbReference type="PROSITE" id="PS50093">
    <property type="entry name" value="PKD"/>
    <property type="match status" value="2"/>
</dbReference>
<feature type="transmembrane region" description="Helical" evidence="1">
    <location>
        <begin position="9"/>
        <end position="29"/>
    </location>
</feature>
<dbReference type="InterPro" id="IPR022409">
    <property type="entry name" value="PKD/Chitinase_dom"/>
</dbReference>
<dbReference type="Pfam" id="PF18911">
    <property type="entry name" value="PKD_4"/>
    <property type="match status" value="1"/>
</dbReference>
<evidence type="ECO:0000256" key="1">
    <source>
        <dbReference type="SAM" id="Phobius"/>
    </source>
</evidence>
<dbReference type="AlphaFoldDB" id="A0A2W7UK62"/>
<evidence type="ECO:0000313" key="3">
    <source>
        <dbReference type="EMBL" id="PZX93775.1"/>
    </source>
</evidence>
<comment type="caution">
    <text evidence="3">The sequence shown here is derived from an EMBL/GenBank/DDBJ whole genome shotgun (WGS) entry which is preliminary data.</text>
</comment>
<sequence length="349" mass="40059">MDVKFDLKIVLFFTLFFLGAVVYFLVQFFNRVDCDTARFYVLSEHFQSDESIEFYDKTANVDTWLWDFGDNSELDSRQHTFHIYKQPGKYIVSLTLNGDCIHTKEVIITDNNSVNKEEMPTIIASRSITVGSPTYFRGIKEGGKTWEWSFGENSGVDDTSQNPVYTFEKAGEKIITLVTNGNFSSVARIAVYVHPKEVKKINPLDVASYEYEKEPEKFSLPKGKVQKDPLEDMLQYIPVASRTEAKKDSTKIDKKAPKISEDQFELLLLKVAEGSKVKDDFEEYLCGNFEIPVVKNGEDLLTFDQLCESLKGKKIRIDAIRLNKDKKTNGIKGLNITYKVKKMFIWTKD</sequence>
<feature type="domain" description="PKD" evidence="2">
    <location>
        <begin position="63"/>
        <end position="97"/>
    </location>
</feature>